<sequence>MIKIKRIYDEPAETDGMRILVDRLWPRGISKEEAKLDHWLKEIGPTNELRKSFHHDELSFTAFKEKYLQELTSGKQKEALEELKSIYNSEEKVTLLFAAKNEENNQARILKELIEHDNENISDS</sequence>
<name>A0ABW4HXB5_9BACI</name>
<keyword evidence="2" id="KW-1185">Reference proteome</keyword>
<organism evidence="1 2">
    <name type="scientific">Oceanobacillus luteolus</name>
    <dbReference type="NCBI Taxonomy" id="1274358"/>
    <lineage>
        <taxon>Bacteria</taxon>
        <taxon>Bacillati</taxon>
        <taxon>Bacillota</taxon>
        <taxon>Bacilli</taxon>
        <taxon>Bacillales</taxon>
        <taxon>Bacillaceae</taxon>
        <taxon>Oceanobacillus</taxon>
    </lineage>
</organism>
<dbReference type="RefSeq" id="WP_379598985.1">
    <property type="nucleotide sequence ID" value="NZ_JBHUDE010000159.1"/>
</dbReference>
<dbReference type="PANTHER" id="PTHR36849">
    <property type="entry name" value="CYTOPLASMIC PROTEIN-RELATED"/>
    <property type="match status" value="1"/>
</dbReference>
<evidence type="ECO:0000313" key="2">
    <source>
        <dbReference type="Proteomes" id="UP001597221"/>
    </source>
</evidence>
<dbReference type="InterPro" id="IPR052552">
    <property type="entry name" value="YeaO-like"/>
</dbReference>
<dbReference type="PANTHER" id="PTHR36849:SF1">
    <property type="entry name" value="CYTOPLASMIC PROTEIN"/>
    <property type="match status" value="1"/>
</dbReference>
<dbReference type="EMBL" id="JBHUDE010000159">
    <property type="protein sequence ID" value="MFD1609555.1"/>
    <property type="molecule type" value="Genomic_DNA"/>
</dbReference>
<dbReference type="Pfam" id="PF22752">
    <property type="entry name" value="DUF488-N3i"/>
    <property type="match status" value="1"/>
</dbReference>
<evidence type="ECO:0000313" key="1">
    <source>
        <dbReference type="EMBL" id="MFD1609555.1"/>
    </source>
</evidence>
<protein>
    <submittedName>
        <fullName evidence="1">DUF488 domain-containing protein</fullName>
    </submittedName>
</protein>
<comment type="caution">
    <text evidence="1">The sequence shown here is derived from an EMBL/GenBank/DDBJ whole genome shotgun (WGS) entry which is preliminary data.</text>
</comment>
<gene>
    <name evidence="1" type="ORF">ACFSBH_18205</name>
</gene>
<accession>A0ABW4HXB5</accession>
<reference evidence="2" key="1">
    <citation type="journal article" date="2019" name="Int. J. Syst. Evol. Microbiol.">
        <title>The Global Catalogue of Microorganisms (GCM) 10K type strain sequencing project: providing services to taxonomists for standard genome sequencing and annotation.</title>
        <authorList>
            <consortium name="The Broad Institute Genomics Platform"/>
            <consortium name="The Broad Institute Genome Sequencing Center for Infectious Disease"/>
            <person name="Wu L."/>
            <person name="Ma J."/>
        </authorList>
    </citation>
    <scope>NUCLEOTIDE SEQUENCE [LARGE SCALE GENOMIC DNA]</scope>
    <source>
        <strain evidence="2">CGMCC 1.12376</strain>
    </source>
</reference>
<dbReference type="Proteomes" id="UP001597221">
    <property type="component" value="Unassembled WGS sequence"/>
</dbReference>
<proteinExistence type="predicted"/>